<name>A0ABT7H905_9GAMM</name>
<protein>
    <submittedName>
        <fullName evidence="3">Uncharacterized protein</fullName>
    </submittedName>
</protein>
<proteinExistence type="predicted"/>
<keyword evidence="4" id="KW-1185">Reference proteome</keyword>
<keyword evidence="1" id="KW-0812">Transmembrane</keyword>
<sequence length="61" mass="6380">MKLTNRLTLTVSLLLISGAAFGHAGHEALGDVLHIEYLVAAGAAVAVGIYALMHHKKDGQD</sequence>
<evidence type="ECO:0000313" key="4">
    <source>
        <dbReference type="Proteomes" id="UP001223547"/>
    </source>
</evidence>
<feature type="chain" id="PRO_5046155580" evidence="2">
    <location>
        <begin position="23"/>
        <end position="61"/>
    </location>
</feature>
<keyword evidence="1" id="KW-1133">Transmembrane helix</keyword>
<accession>A0ABT7H905</accession>
<evidence type="ECO:0000256" key="2">
    <source>
        <dbReference type="SAM" id="SignalP"/>
    </source>
</evidence>
<comment type="caution">
    <text evidence="3">The sequence shown here is derived from an EMBL/GenBank/DDBJ whole genome shotgun (WGS) entry which is preliminary data.</text>
</comment>
<dbReference type="EMBL" id="JASSQD010000001">
    <property type="protein sequence ID" value="MDK9556833.1"/>
    <property type="molecule type" value="Genomic_DNA"/>
</dbReference>
<dbReference type="RefSeq" id="WP_285367341.1">
    <property type="nucleotide sequence ID" value="NZ_JASSQD010000001.1"/>
</dbReference>
<feature type="transmembrane region" description="Helical" evidence="1">
    <location>
        <begin position="32"/>
        <end position="53"/>
    </location>
</feature>
<reference evidence="3 4" key="1">
    <citation type="submission" date="2023-05" db="EMBL/GenBank/DDBJ databases">
        <title>Marinobacter albus sp. nov., a marine bacterium isolated from sand in a coastal intertidal zone of huludao.</title>
        <authorList>
            <person name="Deng T."/>
        </authorList>
    </citation>
    <scope>NUCLEOTIDE SEQUENCE [LARGE SCALE GENOMIC DNA]</scope>
    <source>
        <strain evidence="3 4">M216</strain>
    </source>
</reference>
<keyword evidence="1" id="KW-0472">Membrane</keyword>
<evidence type="ECO:0000313" key="3">
    <source>
        <dbReference type="EMBL" id="MDK9556833.1"/>
    </source>
</evidence>
<dbReference type="Proteomes" id="UP001223547">
    <property type="component" value="Unassembled WGS sequence"/>
</dbReference>
<organism evidence="3 4">
    <name type="scientific">Marinobacter albus</name>
    <dbReference type="NCBI Taxonomy" id="3030833"/>
    <lineage>
        <taxon>Bacteria</taxon>
        <taxon>Pseudomonadati</taxon>
        <taxon>Pseudomonadota</taxon>
        <taxon>Gammaproteobacteria</taxon>
        <taxon>Pseudomonadales</taxon>
        <taxon>Marinobacteraceae</taxon>
        <taxon>Marinobacter</taxon>
    </lineage>
</organism>
<feature type="signal peptide" evidence="2">
    <location>
        <begin position="1"/>
        <end position="22"/>
    </location>
</feature>
<evidence type="ECO:0000256" key="1">
    <source>
        <dbReference type="SAM" id="Phobius"/>
    </source>
</evidence>
<keyword evidence="2" id="KW-0732">Signal</keyword>
<gene>
    <name evidence="3" type="ORF">QQF73_04280</name>
</gene>